<accession>A0ABX8WIA0</accession>
<evidence type="ECO:0000313" key="3">
    <source>
        <dbReference type="Proteomes" id="UP000825799"/>
    </source>
</evidence>
<dbReference type="RefSeq" id="WP_220305684.1">
    <property type="nucleotide sequence ID" value="NZ_CP080590.1"/>
</dbReference>
<dbReference type="InterPro" id="IPR001387">
    <property type="entry name" value="Cro/C1-type_HTH"/>
</dbReference>
<dbReference type="InterPro" id="IPR010982">
    <property type="entry name" value="Lambda_DNA-bd_dom_sf"/>
</dbReference>
<dbReference type="EMBL" id="CP080590">
    <property type="protein sequence ID" value="QYO77222.1"/>
    <property type="molecule type" value="Genomic_DNA"/>
</dbReference>
<gene>
    <name evidence="2" type="ORF">K1X15_01075</name>
</gene>
<proteinExistence type="predicted"/>
<keyword evidence="3" id="KW-1185">Reference proteome</keyword>
<organism evidence="2 3">
    <name type="scientific">Devosia salina</name>
    <dbReference type="NCBI Taxonomy" id="2860336"/>
    <lineage>
        <taxon>Bacteria</taxon>
        <taxon>Pseudomonadati</taxon>
        <taxon>Pseudomonadota</taxon>
        <taxon>Alphaproteobacteria</taxon>
        <taxon>Hyphomicrobiales</taxon>
        <taxon>Devosiaceae</taxon>
        <taxon>Devosia</taxon>
    </lineage>
</organism>
<dbReference type="PROSITE" id="PS50943">
    <property type="entry name" value="HTH_CROC1"/>
    <property type="match status" value="1"/>
</dbReference>
<reference evidence="2 3" key="1">
    <citation type="submission" date="2021-08" db="EMBL/GenBank/DDBJ databases">
        <title>Devosia salina sp. nov., isolated from the South China Sea sediment.</title>
        <authorList>
            <person name="Zhou Z."/>
        </authorList>
    </citation>
    <scope>NUCLEOTIDE SEQUENCE [LARGE SCALE GENOMIC DNA]</scope>
    <source>
        <strain evidence="2 3">SCS-3</strain>
    </source>
</reference>
<dbReference type="SMART" id="SM00530">
    <property type="entry name" value="HTH_XRE"/>
    <property type="match status" value="1"/>
</dbReference>
<dbReference type="CDD" id="cd00093">
    <property type="entry name" value="HTH_XRE"/>
    <property type="match status" value="1"/>
</dbReference>
<dbReference type="SUPFAM" id="SSF47413">
    <property type="entry name" value="lambda repressor-like DNA-binding domains"/>
    <property type="match status" value="1"/>
</dbReference>
<feature type="domain" description="HTH cro/C1-type" evidence="1">
    <location>
        <begin position="36"/>
        <end position="89"/>
    </location>
</feature>
<evidence type="ECO:0000313" key="2">
    <source>
        <dbReference type="EMBL" id="QYO77222.1"/>
    </source>
</evidence>
<dbReference type="Proteomes" id="UP000825799">
    <property type="component" value="Chromosome"/>
</dbReference>
<evidence type="ECO:0000259" key="1">
    <source>
        <dbReference type="PROSITE" id="PS50943"/>
    </source>
</evidence>
<sequence>MRKGAVSWNDIRAELPQDMQDRLDDKRTRRLAGEAMAALRKEAGVTQSELAAGAEIPQSNVSRTEKSDDMLLSTIARYMRAIGGSAELVLRTAQGKEVHIGIDAFNADNARKRA</sequence>
<name>A0ABX8WIA0_9HYPH</name>
<dbReference type="Gene3D" id="1.10.260.40">
    <property type="entry name" value="lambda repressor-like DNA-binding domains"/>
    <property type="match status" value="1"/>
</dbReference>
<protein>
    <submittedName>
        <fullName evidence="2">Transcriptional regulator</fullName>
    </submittedName>
</protein>